<dbReference type="Pfam" id="PF00128">
    <property type="entry name" value="Alpha-amylase"/>
    <property type="match status" value="1"/>
</dbReference>
<sequence>MHRGSPARSLITAATLLICGAAPSLTGTARADSPHATSPHAAVALNAGDVTANLWEWNWNSVARACTDHLGPAGYGAVQVAPPAESVSLASSGDGAHPWWEVYQPVSYGLTGRLGTRAQFAAMVAACHGAGVRVYADAVVNHMAGANNTLTTTYGGSAFDPSGYAYPAVPYGYGDFHHPGDGYCNDDDGVIDDWNDTAEVQNCELDHLSDLKTQSDRVRGAIAGYLNDLIGLGVDGFRIDAAKHIPQADFAAIRSALHPTTAEGKAPYIAQEVVPGSAGDALKPSAFTANGDVIGFSYADGLKAQFSAGTLSNLSGIPSWSLDAPSDRTFAMVANHDTERNGSTLSYKSGTAYTLANYFLLAYPYGRPSVFDGFTWSAAGQSPPADAGGFVTDANCSAGWQCITRSTGVKGMVGWHNATASATTVSDFTATAGNVIGFGRGGKGWIGLNASSSASTAAYTTGLPDGVYCDVITGGAKAGGCNGTAVTVSDGTATVTIPAGGAVAIDVDATTGTTTPPASTVSDTFNVQATTTWGTSVYRAGNVPALGSWDPAKAVPLSSAGYPTWSGTVTLPAGTSPHTANDTWR</sequence>
<comment type="caution">
    <text evidence="15">The sequence shown here is derived from an EMBL/GenBank/DDBJ whole genome shotgun (WGS) entry which is preliminary data.</text>
</comment>
<dbReference type="RefSeq" id="WP_208269615.1">
    <property type="nucleotide sequence ID" value="NZ_BAAAGM010000047.1"/>
</dbReference>
<evidence type="ECO:0000259" key="14">
    <source>
        <dbReference type="PROSITE" id="PS51166"/>
    </source>
</evidence>
<dbReference type="InterPro" id="IPR006046">
    <property type="entry name" value="Alpha_amylase"/>
</dbReference>
<dbReference type="Gene3D" id="3.20.20.80">
    <property type="entry name" value="Glycosidases"/>
    <property type="match status" value="1"/>
</dbReference>
<accession>A0ABS3R4V1</accession>
<dbReference type="InterPro" id="IPR031319">
    <property type="entry name" value="A-amylase_C"/>
</dbReference>
<feature type="signal peptide" evidence="13">
    <location>
        <begin position="1"/>
        <end position="31"/>
    </location>
</feature>
<dbReference type="Gene3D" id="2.60.40.1180">
    <property type="entry name" value="Golgi alpha-mannosidase II"/>
    <property type="match status" value="1"/>
</dbReference>
<keyword evidence="10 12" id="KW-0326">Glycosidase</keyword>
<comment type="cofactor">
    <cofactor evidence="2">
        <name>Ca(2+)</name>
        <dbReference type="ChEBI" id="CHEBI:29108"/>
    </cofactor>
</comment>
<dbReference type="SUPFAM" id="SSF49452">
    <property type="entry name" value="Starch-binding domain-like"/>
    <property type="match status" value="1"/>
</dbReference>
<dbReference type="PANTHER" id="PTHR43447">
    <property type="entry name" value="ALPHA-AMYLASE"/>
    <property type="match status" value="1"/>
</dbReference>
<evidence type="ECO:0000313" key="16">
    <source>
        <dbReference type="Proteomes" id="UP000666915"/>
    </source>
</evidence>
<evidence type="ECO:0000256" key="4">
    <source>
        <dbReference type="ARBA" id="ARBA00012595"/>
    </source>
</evidence>
<reference evidence="15 16" key="1">
    <citation type="submission" date="2021-03" db="EMBL/GenBank/DDBJ databases">
        <authorList>
            <person name="Kanchanasin P."/>
            <person name="Saeng-In P."/>
            <person name="Phongsopitanun W."/>
            <person name="Yuki M."/>
            <person name="Kudo T."/>
            <person name="Ohkuma M."/>
            <person name="Tanasupawat S."/>
        </authorList>
    </citation>
    <scope>NUCLEOTIDE SEQUENCE [LARGE SCALE GENOMIC DNA]</scope>
    <source>
        <strain evidence="15 16">L46</strain>
    </source>
</reference>
<keyword evidence="16" id="KW-1185">Reference proteome</keyword>
<dbReference type="SMART" id="SM00632">
    <property type="entry name" value="Aamy_C"/>
    <property type="match status" value="1"/>
</dbReference>
<dbReference type="CDD" id="cd11317">
    <property type="entry name" value="AmyAc_bac_euk_AmyA"/>
    <property type="match status" value="1"/>
</dbReference>
<keyword evidence="7 12" id="KW-0378">Hydrolase</keyword>
<dbReference type="EMBL" id="JAGEOK010000018">
    <property type="protein sequence ID" value="MBO2441253.1"/>
    <property type="molecule type" value="Genomic_DNA"/>
</dbReference>
<comment type="catalytic activity">
    <reaction evidence="1 12">
        <text>Endohydrolysis of (1-&gt;4)-alpha-D-glucosidic linkages in polysaccharides containing three or more (1-&gt;4)-alpha-linked D-glucose units.</text>
        <dbReference type="EC" id="3.2.1.1"/>
    </reaction>
</comment>
<evidence type="ECO:0000256" key="9">
    <source>
        <dbReference type="ARBA" id="ARBA00023277"/>
    </source>
</evidence>
<keyword evidence="8" id="KW-0106">Calcium</keyword>
<evidence type="ECO:0000256" key="10">
    <source>
        <dbReference type="ARBA" id="ARBA00023295"/>
    </source>
</evidence>
<dbReference type="Gene3D" id="2.60.40.10">
    <property type="entry name" value="Immunoglobulins"/>
    <property type="match status" value="1"/>
</dbReference>
<dbReference type="InterPro" id="IPR013780">
    <property type="entry name" value="Glyco_hydro_b"/>
</dbReference>
<dbReference type="InterPro" id="IPR017853">
    <property type="entry name" value="GH"/>
</dbReference>
<keyword evidence="9 12" id="KW-0119">Carbohydrate metabolism</keyword>
<evidence type="ECO:0000256" key="5">
    <source>
        <dbReference type="ARBA" id="ARBA00017303"/>
    </source>
</evidence>
<proteinExistence type="inferred from homology"/>
<comment type="similarity">
    <text evidence="3 11">Belongs to the glycosyl hydrolase 13 family.</text>
</comment>
<evidence type="ECO:0000256" key="8">
    <source>
        <dbReference type="ARBA" id="ARBA00022837"/>
    </source>
</evidence>
<name>A0ABS3R4V1_9ACTN</name>
<dbReference type="InterPro" id="IPR013784">
    <property type="entry name" value="Carb-bd-like_fold"/>
</dbReference>
<evidence type="ECO:0000256" key="11">
    <source>
        <dbReference type="RuleBase" id="RU003615"/>
    </source>
</evidence>
<feature type="chain" id="PRO_5046857922" description="Alpha-amylase" evidence="13">
    <location>
        <begin position="32"/>
        <end position="585"/>
    </location>
</feature>
<evidence type="ECO:0000256" key="7">
    <source>
        <dbReference type="ARBA" id="ARBA00022801"/>
    </source>
</evidence>
<keyword evidence="13" id="KW-0732">Signal</keyword>
<evidence type="ECO:0000256" key="1">
    <source>
        <dbReference type="ARBA" id="ARBA00000548"/>
    </source>
</evidence>
<gene>
    <name evidence="15" type="ORF">J4557_27380</name>
</gene>
<dbReference type="SUPFAM" id="SSF51445">
    <property type="entry name" value="(Trans)glycosidases"/>
    <property type="match status" value="1"/>
</dbReference>
<evidence type="ECO:0000256" key="13">
    <source>
        <dbReference type="SAM" id="SignalP"/>
    </source>
</evidence>
<dbReference type="EC" id="3.2.1.1" evidence="4 12"/>
<dbReference type="PRINTS" id="PR00110">
    <property type="entry name" value="ALPHAAMYLASE"/>
</dbReference>
<dbReference type="Proteomes" id="UP000666915">
    <property type="component" value="Unassembled WGS sequence"/>
</dbReference>
<keyword evidence="6" id="KW-0479">Metal-binding</keyword>
<evidence type="ECO:0000313" key="15">
    <source>
        <dbReference type="EMBL" id="MBO2441253.1"/>
    </source>
</evidence>
<dbReference type="SUPFAM" id="SSF51011">
    <property type="entry name" value="Glycosyl hydrolase domain"/>
    <property type="match status" value="1"/>
</dbReference>
<dbReference type="Pfam" id="PF00686">
    <property type="entry name" value="CBM_20"/>
    <property type="match status" value="1"/>
</dbReference>
<dbReference type="InterPro" id="IPR013783">
    <property type="entry name" value="Ig-like_fold"/>
</dbReference>
<dbReference type="InterPro" id="IPR006048">
    <property type="entry name" value="A-amylase/branching_C"/>
</dbReference>
<dbReference type="InterPro" id="IPR006047">
    <property type="entry name" value="GH13_cat_dom"/>
</dbReference>
<organism evidence="15 16">
    <name type="scientific">Actinomadura nitritigenes</name>
    <dbReference type="NCBI Taxonomy" id="134602"/>
    <lineage>
        <taxon>Bacteria</taxon>
        <taxon>Bacillati</taxon>
        <taxon>Actinomycetota</taxon>
        <taxon>Actinomycetes</taxon>
        <taxon>Streptosporangiales</taxon>
        <taxon>Thermomonosporaceae</taxon>
        <taxon>Actinomadura</taxon>
    </lineage>
</organism>
<dbReference type="PROSITE" id="PS51166">
    <property type="entry name" value="CBM20"/>
    <property type="match status" value="1"/>
</dbReference>
<dbReference type="SMART" id="SM00642">
    <property type="entry name" value="Aamy"/>
    <property type="match status" value="1"/>
</dbReference>
<dbReference type="InterPro" id="IPR002044">
    <property type="entry name" value="CBM20"/>
</dbReference>
<evidence type="ECO:0000256" key="12">
    <source>
        <dbReference type="RuleBase" id="RU361134"/>
    </source>
</evidence>
<dbReference type="Pfam" id="PF02806">
    <property type="entry name" value="Alpha-amylase_C"/>
    <property type="match status" value="1"/>
</dbReference>
<evidence type="ECO:0000256" key="2">
    <source>
        <dbReference type="ARBA" id="ARBA00001913"/>
    </source>
</evidence>
<evidence type="ECO:0000256" key="6">
    <source>
        <dbReference type="ARBA" id="ARBA00022723"/>
    </source>
</evidence>
<protein>
    <recommendedName>
        <fullName evidence="5 12">Alpha-amylase</fullName>
        <ecNumber evidence="4 12">3.2.1.1</ecNumber>
    </recommendedName>
</protein>
<feature type="domain" description="CBM20" evidence="14">
    <location>
        <begin position="515"/>
        <end position="585"/>
    </location>
</feature>
<evidence type="ECO:0000256" key="3">
    <source>
        <dbReference type="ARBA" id="ARBA00008061"/>
    </source>
</evidence>